<keyword evidence="2" id="KW-1185">Reference proteome</keyword>
<comment type="caution">
    <text evidence="1">The sequence shown here is derived from an EMBL/GenBank/DDBJ whole genome shotgun (WGS) entry which is preliminary data.</text>
</comment>
<dbReference type="Gramene" id="OE9A019999T1">
    <property type="protein sequence ID" value="OE9A019999C1"/>
    <property type="gene ID" value="OE9A019999"/>
</dbReference>
<gene>
    <name evidence="1" type="ORF">OLEA9_A019999</name>
</gene>
<dbReference type="EMBL" id="CACTIH010002067">
    <property type="protein sequence ID" value="CAA2972757.1"/>
    <property type="molecule type" value="Genomic_DNA"/>
</dbReference>
<sequence>ACSKDSQIGIFQAQFHLPFSTKLPIQMAPTYNQSIHVSCFSISFTRDKIMVMTKRKTMKEVRSWNNKGLNESRFQAMQEVIYMGPVEPLDLVVYNYSPRHLRPMKYIPIFSIIGHDLL</sequence>
<organism evidence="1 2">
    <name type="scientific">Olea europaea subsp. europaea</name>
    <dbReference type="NCBI Taxonomy" id="158383"/>
    <lineage>
        <taxon>Eukaryota</taxon>
        <taxon>Viridiplantae</taxon>
        <taxon>Streptophyta</taxon>
        <taxon>Embryophyta</taxon>
        <taxon>Tracheophyta</taxon>
        <taxon>Spermatophyta</taxon>
        <taxon>Magnoliopsida</taxon>
        <taxon>eudicotyledons</taxon>
        <taxon>Gunneridae</taxon>
        <taxon>Pentapetalae</taxon>
        <taxon>asterids</taxon>
        <taxon>lamiids</taxon>
        <taxon>Lamiales</taxon>
        <taxon>Oleaceae</taxon>
        <taxon>Oleeae</taxon>
        <taxon>Olea</taxon>
    </lineage>
</organism>
<accession>A0A8S0R3R2</accession>
<evidence type="ECO:0000313" key="1">
    <source>
        <dbReference type="EMBL" id="CAA2972757.1"/>
    </source>
</evidence>
<reference evidence="1 2" key="1">
    <citation type="submission" date="2019-12" db="EMBL/GenBank/DDBJ databases">
        <authorList>
            <person name="Alioto T."/>
            <person name="Alioto T."/>
            <person name="Gomez Garrido J."/>
        </authorList>
    </citation>
    <scope>NUCLEOTIDE SEQUENCE [LARGE SCALE GENOMIC DNA]</scope>
</reference>
<proteinExistence type="predicted"/>
<feature type="non-terminal residue" evidence="1">
    <location>
        <position position="118"/>
    </location>
</feature>
<dbReference type="Proteomes" id="UP000594638">
    <property type="component" value="Unassembled WGS sequence"/>
</dbReference>
<feature type="non-terminal residue" evidence="1">
    <location>
        <position position="1"/>
    </location>
</feature>
<protein>
    <submittedName>
        <fullName evidence="1">Uncharacterized protein</fullName>
    </submittedName>
</protein>
<evidence type="ECO:0000313" key="2">
    <source>
        <dbReference type="Proteomes" id="UP000594638"/>
    </source>
</evidence>
<name>A0A8S0R3R2_OLEEU</name>
<dbReference type="AlphaFoldDB" id="A0A8S0R3R2"/>